<dbReference type="AlphaFoldDB" id="A0A0G4FF64"/>
<evidence type="ECO:0000313" key="2">
    <source>
        <dbReference type="Proteomes" id="UP000041254"/>
    </source>
</evidence>
<evidence type="ECO:0000313" key="1">
    <source>
        <dbReference type="EMBL" id="CEM11835.1"/>
    </source>
</evidence>
<sequence>MPVAVAGQPGPLARLECIGTVLLGGDFAHPRAAVDRLRAALWSRGCRQSLTQLTLRMGFYSVYSSVLPLMQSVESLHRACCRPDAPVIFENSIVGSFELSIFNSDDFPPNPSPLFKTIMQHLARQTSRVFYTITQHDLTHPVDSPSDAAVDVASSLSFDRAAAVFVQASFQQPPPSHTPSPQPTIIEHLQPLPRATTLLIHDRLGVSAGRLLADKLANHVAKVETLGPPAVDALGVLGGLGGGRVVRQVSIDPGELGTEEIVVAAAGLTNLPMIDNLCFKFDLDEMSVEDAGSRIRAVFTSTLLSALFSLFPGLQTVDISFFGLFAYCRAVLPSIRAAFPDGSSIGRFPVTVKEIRHTGWHEVRLVVFADGG</sequence>
<dbReference type="InParanoid" id="A0A0G4FF64"/>
<keyword evidence="2" id="KW-1185">Reference proteome</keyword>
<dbReference type="EMBL" id="CDMY01000426">
    <property type="protein sequence ID" value="CEM11835.1"/>
    <property type="molecule type" value="Genomic_DNA"/>
</dbReference>
<proteinExistence type="predicted"/>
<dbReference type="PhylomeDB" id="A0A0G4FF64"/>
<accession>A0A0G4FF64</accession>
<dbReference type="Proteomes" id="UP000041254">
    <property type="component" value="Unassembled WGS sequence"/>
</dbReference>
<organism evidence="1 2">
    <name type="scientific">Vitrella brassicaformis (strain CCMP3155)</name>
    <dbReference type="NCBI Taxonomy" id="1169540"/>
    <lineage>
        <taxon>Eukaryota</taxon>
        <taxon>Sar</taxon>
        <taxon>Alveolata</taxon>
        <taxon>Colpodellida</taxon>
        <taxon>Vitrellaceae</taxon>
        <taxon>Vitrella</taxon>
    </lineage>
</organism>
<gene>
    <name evidence="1" type="ORF">Vbra_15224</name>
</gene>
<name>A0A0G4FF64_VITBC</name>
<reference evidence="1 2" key="1">
    <citation type="submission" date="2014-11" db="EMBL/GenBank/DDBJ databases">
        <authorList>
            <person name="Zhu J."/>
            <person name="Qi W."/>
            <person name="Song R."/>
        </authorList>
    </citation>
    <scope>NUCLEOTIDE SEQUENCE [LARGE SCALE GENOMIC DNA]</scope>
</reference>
<dbReference type="VEuPathDB" id="CryptoDB:Vbra_15224"/>
<protein>
    <submittedName>
        <fullName evidence="1">Uncharacterized protein</fullName>
    </submittedName>
</protein>